<feature type="compositionally biased region" description="Polar residues" evidence="5">
    <location>
        <begin position="1170"/>
        <end position="1191"/>
    </location>
</feature>
<dbReference type="SUPFAM" id="SSF54695">
    <property type="entry name" value="POZ domain"/>
    <property type="match status" value="1"/>
</dbReference>
<name>A0A553NEJ6_TIGCA</name>
<keyword evidence="1" id="KW-0479">Metal-binding</keyword>
<dbReference type="InterPro" id="IPR000210">
    <property type="entry name" value="BTB/POZ_dom"/>
</dbReference>
<dbReference type="InterPro" id="IPR011333">
    <property type="entry name" value="SKP1/BTB/POZ_sf"/>
</dbReference>
<dbReference type="Gene3D" id="3.30.160.60">
    <property type="entry name" value="Classic Zinc Finger"/>
    <property type="match status" value="1"/>
</dbReference>
<dbReference type="PROSITE" id="PS00028">
    <property type="entry name" value="ZINC_FINGER_C2H2_1"/>
    <property type="match status" value="1"/>
</dbReference>
<evidence type="ECO:0000256" key="5">
    <source>
        <dbReference type="SAM" id="MobiDB-lite"/>
    </source>
</evidence>
<keyword evidence="3" id="KW-0863">Zinc-finger</keyword>
<evidence type="ECO:0000256" key="2">
    <source>
        <dbReference type="ARBA" id="ARBA00022737"/>
    </source>
</evidence>
<feature type="region of interest" description="Disordered" evidence="5">
    <location>
        <begin position="589"/>
        <end position="617"/>
    </location>
</feature>
<accession>A0A553NEJ6</accession>
<dbReference type="EMBL" id="VCGU01000458">
    <property type="protein sequence ID" value="TRY63867.1"/>
    <property type="molecule type" value="Genomic_DNA"/>
</dbReference>
<dbReference type="GO" id="GO:0005634">
    <property type="term" value="C:nucleus"/>
    <property type="evidence" value="ECO:0007669"/>
    <property type="project" value="TreeGrafter"/>
</dbReference>
<gene>
    <name evidence="7" type="ORF">TCAL_14349</name>
</gene>
<feature type="region of interest" description="Disordered" evidence="5">
    <location>
        <begin position="1295"/>
        <end position="1329"/>
    </location>
</feature>
<dbReference type="PANTHER" id="PTHR24403:SF100">
    <property type="entry name" value="C2H2-TYPE DOMAIN-CONTAINING PROTEIN"/>
    <property type="match status" value="1"/>
</dbReference>
<feature type="domain" description="BTB" evidence="6">
    <location>
        <begin position="29"/>
        <end position="105"/>
    </location>
</feature>
<dbReference type="Proteomes" id="UP000318571">
    <property type="component" value="Chromosome 10"/>
</dbReference>
<proteinExistence type="predicted"/>
<comment type="caution">
    <text evidence="7">The sequence shown here is derived from an EMBL/GenBank/DDBJ whole genome shotgun (WGS) entry which is preliminary data.</text>
</comment>
<keyword evidence="4" id="KW-0862">Zinc</keyword>
<dbReference type="InterPro" id="IPR013087">
    <property type="entry name" value="Znf_C2H2_type"/>
</dbReference>
<dbReference type="SMART" id="SM00355">
    <property type="entry name" value="ZnF_C2H2"/>
    <property type="match status" value="20"/>
</dbReference>
<feature type="region of interest" description="Disordered" evidence="5">
    <location>
        <begin position="474"/>
        <end position="503"/>
    </location>
</feature>
<evidence type="ECO:0000313" key="8">
    <source>
        <dbReference type="Proteomes" id="UP000318571"/>
    </source>
</evidence>
<keyword evidence="2" id="KW-0677">Repeat</keyword>
<dbReference type="Gene3D" id="3.30.710.10">
    <property type="entry name" value="Potassium Channel Kv1.1, Chain A"/>
    <property type="match status" value="1"/>
</dbReference>
<dbReference type="GO" id="GO:0045944">
    <property type="term" value="P:positive regulation of transcription by RNA polymerase II"/>
    <property type="evidence" value="ECO:0007669"/>
    <property type="project" value="TreeGrafter"/>
</dbReference>
<keyword evidence="8" id="KW-1185">Reference proteome</keyword>
<dbReference type="PROSITE" id="PS50097">
    <property type="entry name" value="BTB"/>
    <property type="match status" value="1"/>
</dbReference>
<evidence type="ECO:0000256" key="4">
    <source>
        <dbReference type="ARBA" id="ARBA00022833"/>
    </source>
</evidence>
<evidence type="ECO:0000313" key="7">
    <source>
        <dbReference type="EMBL" id="TRY63867.1"/>
    </source>
</evidence>
<organism evidence="7 8">
    <name type="scientific">Tigriopus californicus</name>
    <name type="common">Marine copepod</name>
    <dbReference type="NCBI Taxonomy" id="6832"/>
    <lineage>
        <taxon>Eukaryota</taxon>
        <taxon>Metazoa</taxon>
        <taxon>Ecdysozoa</taxon>
        <taxon>Arthropoda</taxon>
        <taxon>Crustacea</taxon>
        <taxon>Multicrustacea</taxon>
        <taxon>Hexanauplia</taxon>
        <taxon>Copepoda</taxon>
        <taxon>Harpacticoida</taxon>
        <taxon>Harpacticidae</taxon>
        <taxon>Tigriopus</taxon>
    </lineage>
</organism>
<dbReference type="GO" id="GO:0008270">
    <property type="term" value="F:zinc ion binding"/>
    <property type="evidence" value="ECO:0007669"/>
    <property type="project" value="UniProtKB-KW"/>
</dbReference>
<dbReference type="InterPro" id="IPR050688">
    <property type="entry name" value="Zinc_finger/UBP_domain"/>
</dbReference>
<protein>
    <recommendedName>
        <fullName evidence="6">BTB domain-containing protein</fullName>
    </recommendedName>
</protein>
<evidence type="ECO:0000259" key="6">
    <source>
        <dbReference type="PROSITE" id="PS50097"/>
    </source>
</evidence>
<evidence type="ECO:0000256" key="3">
    <source>
        <dbReference type="ARBA" id="ARBA00022771"/>
    </source>
</evidence>
<evidence type="ECO:0000256" key="1">
    <source>
        <dbReference type="ARBA" id="ARBA00022723"/>
    </source>
</evidence>
<sequence>MEFRLSNHDVHSNNLVAMLASFQSTYTYTDLRISSFDGITYEVHQAVLASVSPFLSQLFKEQGCCKCHDQSCEKKNLSVILDKVHGSILGKFLSFIYKGEMLLQGKVEFVKFYSLLKLIGVVLPNKVKDQMKEYYKFLANPDSVVDGSNPDGDHPIEILSRTPKVAKQVGRGHSSGRTPGRTSHVVEISVDDATVIEANILEVDTLSCRFCHVLCERETSLNTHYAKEHFYNHLCDEFGHLRNCSPCGISYLHPSEVVCHFGVEHNRVEDLLYYCRETDKDLTCTNCEQGFFTPKSLIMHMASTHQKAAIETLFHFQANCPVCGTGIDSPKQFLNHLVLEHDVLYQVVPILIRRRLQRLTELESLRIRSDSRQNDEGQDHPVEGLTNSNLTCPICYQVFDKEEDLKLDVANHYEAVLNRVLAKEPGVCPSCNVTGSKSNIFNHWILDHPNTLSKYLPEDIQSLFVPSQMNRGTETALVNKPSSAGGSDPSVSDSPDPPMSEQHKFKTYKCGICLRILLKKSIPNHYCNVHLKGELRKYCRIEDNACLLCDMTFRQQRRTFCHVGQAHGFMDSLLKKYPVIEESCEISTPSYHHQDSNRFEEVNEDESQQPASTATNEELAEPEEYPCLLCENTTFSHRYEWKEHLFEVHYNDEIMETYGHHETACPMCKFQADDAKAICLHIAVTHDKIFNVMPAAHLERIQKMGFPNMPPKKLSLFYCPICVHEKSFVGAHIFRRHLFYHCSDRFKANFDACGKKCPYCSFVAREKTINLRHIAITHGNLAKYLPQEVVQNVKEQGLCLLPTTRKHRRPKTSSKVWKGKSKIRNRSKVQSNLTKHSKKNPMVRSKGFVHPIVCPVCNRNFIKSSRGHQEARRHLLHHYKPEFLGLYSRFGNNCPICSYSSPIFYDNMRHIAGTHVRVLNVLPCEIIKECLRSGLFSKSAVLECRSGIENDQLPKDFQRTLNSIDLDSIAMMKNCWTMRKKPTEEGEKRHQVTTIGVSADQLASENLDVNLTPSSHANYSEMAPSTEEDIFHGFNGMVDSGTTHLEDENDGVEKTIEESGSILKAFSSDHLSIPCCICKRIFAKKKILTHLATHFKDELIQIFFKNHDNISSCPICRESYLSQEAFIFHMSGKHGKVLECLSSTDRSEMERLGFVPEKPRIRNRGRQSNKDQNGSLSVYSDSEIESNTSPLKGSEITRPNDAPIITSFKKETSENPEVITNRNAEHNQIDESYHETNKASVYNHLNHQVASNSETTPLSLQSDLVNACNSIENKIQENGPRPTFKLRGKTRIRVQAKKRPRVKDLSESVKDGSFEDQGPPSKKPKIEGFVETHDPSVDSVITQMGERFVCGLCSNTFGGTINDIRRHVLCHFTNALGDEVSNFKQNCAVCKKSYSNCKFIFHIFLSHRMYEDSTTLPQNVIRALDKSYFNVRPKLAKICLKTWKSLVETGEASPNAGRASSQTKSVKLPWKMKLFQMHKQDLQSMFPNARTKCPLCQIQLTSHESCLRHLAFQHYRILDFIRTLDVHQDILANTNPIVPPHGEHSFWCSNCSFSSGDAKELQEHMTCHYYGTVKERVIKSLEETGTLPKNQNEIFTIILQEIQNPKRTTIEKSSTWNDRFQEIRSIKRSREAKSITSGPFVNLQQVSPETRLKETEVMWSEQATFTGIFFR</sequence>
<feature type="compositionally biased region" description="Basic and acidic residues" evidence="5">
    <location>
        <begin position="1302"/>
        <end position="1313"/>
    </location>
</feature>
<dbReference type="Pfam" id="PF00651">
    <property type="entry name" value="BTB"/>
    <property type="match status" value="1"/>
</dbReference>
<feature type="region of interest" description="Disordered" evidence="5">
    <location>
        <begin position="1153"/>
        <end position="1201"/>
    </location>
</feature>
<feature type="compositionally biased region" description="Low complexity" evidence="5">
    <location>
        <begin position="481"/>
        <end position="494"/>
    </location>
</feature>
<dbReference type="PANTHER" id="PTHR24403">
    <property type="entry name" value="ZINC FINGER PROTEIN"/>
    <property type="match status" value="1"/>
</dbReference>
<reference evidence="7 8" key="1">
    <citation type="journal article" date="2018" name="Nat. Ecol. Evol.">
        <title>Genomic signatures of mitonuclear coevolution across populations of Tigriopus californicus.</title>
        <authorList>
            <person name="Barreto F.S."/>
            <person name="Watson E.T."/>
            <person name="Lima T.G."/>
            <person name="Willett C.S."/>
            <person name="Edmands S."/>
            <person name="Li W."/>
            <person name="Burton R.S."/>
        </authorList>
    </citation>
    <scope>NUCLEOTIDE SEQUENCE [LARGE SCALE GENOMIC DNA]</scope>
    <source>
        <strain evidence="7 8">San Diego</strain>
    </source>
</reference>
<feature type="compositionally biased region" description="Basic and acidic residues" evidence="5">
    <location>
        <begin position="592"/>
        <end position="601"/>
    </location>
</feature>